<proteinExistence type="predicted"/>
<evidence type="ECO:0000256" key="1">
    <source>
        <dbReference type="SAM" id="MobiDB-lite"/>
    </source>
</evidence>
<comment type="caution">
    <text evidence="2">The sequence shown here is derived from an EMBL/GenBank/DDBJ whole genome shotgun (WGS) entry which is preliminary data.</text>
</comment>
<evidence type="ECO:0000313" key="3">
    <source>
        <dbReference type="Proteomes" id="UP001358586"/>
    </source>
</evidence>
<feature type="region of interest" description="Disordered" evidence="1">
    <location>
        <begin position="1"/>
        <end position="30"/>
    </location>
</feature>
<protein>
    <submittedName>
        <fullName evidence="2">Uncharacterized protein</fullName>
    </submittedName>
</protein>
<organism evidence="2 3">
    <name type="scientific">Gossypium arboreum</name>
    <name type="common">Tree cotton</name>
    <name type="synonym">Gossypium nanking</name>
    <dbReference type="NCBI Taxonomy" id="29729"/>
    <lineage>
        <taxon>Eukaryota</taxon>
        <taxon>Viridiplantae</taxon>
        <taxon>Streptophyta</taxon>
        <taxon>Embryophyta</taxon>
        <taxon>Tracheophyta</taxon>
        <taxon>Spermatophyta</taxon>
        <taxon>Magnoliopsida</taxon>
        <taxon>eudicotyledons</taxon>
        <taxon>Gunneridae</taxon>
        <taxon>Pentapetalae</taxon>
        <taxon>rosids</taxon>
        <taxon>malvids</taxon>
        <taxon>Malvales</taxon>
        <taxon>Malvaceae</taxon>
        <taxon>Malvoideae</taxon>
        <taxon>Gossypium</taxon>
    </lineage>
</organism>
<dbReference type="EMBL" id="JARKNE010000012">
    <property type="protein sequence ID" value="KAK5775643.1"/>
    <property type="molecule type" value="Genomic_DNA"/>
</dbReference>
<sequence>MMFEQHCDEGSTLGHPLSHHRDKRPPLGHITTCSKERPDISSHEHPNIWPSPASRYMVLASFLLIALRSIFIGCDSACVVNTP</sequence>
<dbReference type="Proteomes" id="UP001358586">
    <property type="component" value="Chromosome 12"/>
</dbReference>
<accession>A0ABR0MP04</accession>
<reference evidence="2 3" key="1">
    <citation type="submission" date="2023-03" db="EMBL/GenBank/DDBJ databases">
        <title>WGS of Gossypium arboreum.</title>
        <authorList>
            <person name="Yu D."/>
        </authorList>
    </citation>
    <scope>NUCLEOTIDE SEQUENCE [LARGE SCALE GENOMIC DNA]</scope>
    <source>
        <tissue evidence="2">Leaf</tissue>
    </source>
</reference>
<evidence type="ECO:0000313" key="2">
    <source>
        <dbReference type="EMBL" id="KAK5775643.1"/>
    </source>
</evidence>
<name>A0ABR0MP04_GOSAR</name>
<gene>
    <name evidence="2" type="ORF">PVK06_043561</name>
</gene>
<keyword evidence="3" id="KW-1185">Reference proteome</keyword>